<dbReference type="InterPro" id="IPR011050">
    <property type="entry name" value="Pectin_lyase_fold/virulence"/>
</dbReference>
<keyword evidence="4" id="KW-1185">Reference proteome</keyword>
<accession>A0A1G5VCX4</accession>
<dbReference type="InterPro" id="IPR012334">
    <property type="entry name" value="Pectin_lyas_fold"/>
</dbReference>
<protein>
    <submittedName>
        <fullName evidence="3">Parallel beta-helix repeat (Two copies)</fullName>
    </submittedName>
</protein>
<dbReference type="Gene3D" id="2.160.20.10">
    <property type="entry name" value="Single-stranded right-handed beta-helix, Pectin lyase-like"/>
    <property type="match status" value="3"/>
</dbReference>
<dbReference type="InterPro" id="IPR006626">
    <property type="entry name" value="PbH1"/>
</dbReference>
<keyword evidence="2" id="KW-0812">Transmembrane</keyword>
<dbReference type="Proteomes" id="UP000323439">
    <property type="component" value="Unassembled WGS sequence"/>
</dbReference>
<dbReference type="RefSeq" id="WP_149731123.1">
    <property type="nucleotide sequence ID" value="NZ_FMXB01000003.1"/>
</dbReference>
<keyword evidence="2" id="KW-1133">Transmembrane helix</keyword>
<proteinExistence type="predicted"/>
<keyword evidence="2" id="KW-0472">Membrane</keyword>
<reference evidence="3 4" key="1">
    <citation type="submission" date="2016-10" db="EMBL/GenBank/DDBJ databases">
        <authorList>
            <person name="Varghese N."/>
            <person name="Submissions S."/>
        </authorList>
    </citation>
    <scope>NUCLEOTIDE SEQUENCE [LARGE SCALE GENOMIC DNA]</scope>
    <source>
        <strain evidence="3 4">DSM 16643</strain>
    </source>
</reference>
<dbReference type="EMBL" id="FMXB01000003">
    <property type="protein sequence ID" value="SDA42885.1"/>
    <property type="molecule type" value="Genomic_DNA"/>
</dbReference>
<sequence>MVYLSLSAVSAVDDTDVSVLANPIIDDSGIVFDDSLSIRDSRTIEITQDNYNDYFNQYTGEIKAGADIKSGDTLKIGNVSNHAFVIDRQLTIMPISPNDEISNGVIHLAKGSDYSTVANLTINNTKGILSINSQEVALLHGIWLSDTNYNNITGNIIRIANSGGVYAMPMHNSNYNNIIANDMKTWVTCDIIMADSNYNLISKNTIEVLSYSDMSVTNLIYFSPFAFAGRLGSSLCLGNTITYNNLIGFSTLPMSIVIQAIYENNVNTTIAHNRIYKGSYGINLYADNAFVYNNTVNNSAVGIMTRGSNISVINNSVSGLRQKTGIMIFGEKGSNDVAYGNNITFKDVSQALVVGDYAEAHDNIINVADYGVGISVTGDEPYVHDNKVKVSYDDAIQFLSNNAVIADNILITNARGISITTANLDRYYNNTISGNKITSDSYGIYLKGLVYNTTISANVIETNATEGIYKDITDELSDSNYDNMINGVIYDATALIIDDSNFYEYFDENGYLNYTFAKGRSNSIILTFLSNKNIFIDRKINVISNKMDNLLFNVSVTFLSDSSGSLIRDLNFMNYNKNAVILNDADNVNVMSNNITLMLSKGSKDSAAIFIIGVGDNNIISGNNIYVNSKIDYAYAISASAFNPYTLTYNREFSKGFKISNNNIIMISKGMAEAIFSDAIVEAEITGNNINIIADENGYGIAGVNIIGRLHDWNVSGNEIIIHSKKMAYLIEVHMFDNMTIEDNYLYSQSSGAYAVATYMSDMINVTKNEIIINAGDLSNIKDNMDVIQPGNAAVYICGLNNNVSVTANVIDTNASNPIIVDDIDSTVEITDNGHVLSDYNYDVYFDENHVINDVIYEGNALLLGNLTNHQTLIINKTISILPFRNFIPSVNLIINAALSVANMSFYNSTIYLNNVSEVNVINNTFNDSIIFINGGFDNHIVNNSFINASAINLSNTYGDVINSNDFSFNGSQMISILDSGEIQILNNAVNAKGDDLRVISLYNSNDNIIESNSISAEFLRGAGIYLVNSDYNALKSNDILINGKSDITNQTGILLKDSSNNVILTNFIISTSVNGGDYAIMLIEDKDLSNTVNLNYLISDNGNRRANEAVYSIYEVIEGNTPYLIYVSDEGSDIAGDGSESNPYSTITFALSKSFNHAVINVIKGTFIESNLIIDKNITISAVNPGNVVINANNKQLFTIASNGTLTVNGITFKNGFDVDGGSLFKNNGSLFINNSVISNSSSYYDNSNPVFDHIVDETSSTTINCTRMGMGGAILNYGTLLINATLINNNFAHIGGAIADFGKTRINSSRFIFNKAVHGGAIYTDSPDTLEIDNSLFEDNQAIISLDYCMIRKAQSSWSIDTGYGYTYSSLCDNPLASGGAIFTRTTDLDISNTEFSKNNAWKGGAIATNFVSSSSKTKLPVSITLNDCLFEDNRATNAVHVNENLAGNYPYNSDYNGGAIYGAFESFHAYGTDFLSNQAGIDDGFSGDGGALKVQSRDGVIDLCKFINNRAGLTGGALDLSNNFIITRTIISNNSAMYGGAINYQSYSYYGHVQDNLNIYNSTITNNMALNSGGAFRVGQSNVTVHYSNIYDNFAPEGTTMSASYIGAGPDKVSADMRYNYWGTNEFGKVMAADNSVYNFPNVITGRKSNTIINWVVVDEKSDDDNPSPPIDSGDSDDNPGRIVVNPGSTKPGTGTNTEIGNKGNGNGGSGDVSSKGNRPGSGSNMGNGDGGKWGDGESQSSSNRNGSNTISNVDSSDVFSSSSNRSTSSSESSKQSSSEPTSESGDSSIPDTFKGNDEMVNVNNTDMGESSSSASSDSSPAGETSSSGGSSASQASSSSKSYELNEKTVKELDNNVDIFIVFGVLILIFILFIIGYKRKENDEDY</sequence>
<gene>
    <name evidence="3" type="ORF">SAMN02910315_00483</name>
</gene>
<feature type="transmembrane region" description="Helical" evidence="2">
    <location>
        <begin position="1862"/>
        <end position="1880"/>
    </location>
</feature>
<feature type="region of interest" description="Disordered" evidence="1">
    <location>
        <begin position="1663"/>
        <end position="1845"/>
    </location>
</feature>
<evidence type="ECO:0000313" key="3">
    <source>
        <dbReference type="EMBL" id="SDA42885.1"/>
    </source>
</evidence>
<feature type="compositionally biased region" description="Low complexity" evidence="1">
    <location>
        <begin position="1814"/>
        <end position="1845"/>
    </location>
</feature>
<dbReference type="SUPFAM" id="SSF51126">
    <property type="entry name" value="Pectin lyase-like"/>
    <property type="match status" value="4"/>
</dbReference>
<feature type="compositionally biased region" description="Low complexity" evidence="1">
    <location>
        <begin position="1755"/>
        <end position="1792"/>
    </location>
</feature>
<feature type="compositionally biased region" description="Low complexity" evidence="1">
    <location>
        <begin position="1696"/>
        <end position="1705"/>
    </location>
</feature>
<dbReference type="OrthoDB" id="78255at2157"/>
<feature type="compositionally biased region" description="Polar residues" evidence="1">
    <location>
        <begin position="1741"/>
        <end position="1754"/>
    </location>
</feature>
<name>A0A1G5VCX4_9EURY</name>
<feature type="compositionally biased region" description="Gly residues" evidence="1">
    <location>
        <begin position="1727"/>
        <end position="1737"/>
    </location>
</feature>
<organism evidence="3 4">
    <name type="scientific">Methanobrevibacter millerae</name>
    <dbReference type="NCBI Taxonomy" id="230361"/>
    <lineage>
        <taxon>Archaea</taxon>
        <taxon>Methanobacteriati</taxon>
        <taxon>Methanobacteriota</taxon>
        <taxon>Methanomada group</taxon>
        <taxon>Methanobacteria</taxon>
        <taxon>Methanobacteriales</taxon>
        <taxon>Methanobacteriaceae</taxon>
        <taxon>Methanobrevibacter</taxon>
    </lineage>
</organism>
<feature type="compositionally biased region" description="Low complexity" evidence="1">
    <location>
        <begin position="1715"/>
        <end position="1726"/>
    </location>
</feature>
<evidence type="ECO:0000256" key="1">
    <source>
        <dbReference type="SAM" id="MobiDB-lite"/>
    </source>
</evidence>
<evidence type="ECO:0000256" key="2">
    <source>
        <dbReference type="SAM" id="Phobius"/>
    </source>
</evidence>
<dbReference type="SMART" id="SM00710">
    <property type="entry name" value="PbH1"/>
    <property type="match status" value="18"/>
</dbReference>
<evidence type="ECO:0000313" key="4">
    <source>
        <dbReference type="Proteomes" id="UP000323439"/>
    </source>
</evidence>